<evidence type="ECO:0000256" key="1">
    <source>
        <dbReference type="SAM" id="MobiDB-lite"/>
    </source>
</evidence>
<dbReference type="EMBL" id="CAJPDR010000256">
    <property type="protein sequence ID" value="CAF9928748.1"/>
    <property type="molecule type" value="Genomic_DNA"/>
</dbReference>
<dbReference type="GO" id="GO:0006508">
    <property type="term" value="P:proteolysis"/>
    <property type="evidence" value="ECO:0007669"/>
    <property type="project" value="InterPro"/>
</dbReference>
<gene>
    <name evidence="2" type="ORF">ALECFALPRED_004129</name>
</gene>
<dbReference type="Gene3D" id="3.40.50.200">
    <property type="entry name" value="Peptidase S8/S53 domain"/>
    <property type="match status" value="1"/>
</dbReference>
<evidence type="ECO:0000313" key="3">
    <source>
        <dbReference type="Proteomes" id="UP000664203"/>
    </source>
</evidence>
<dbReference type="AlphaFoldDB" id="A0A8H3IRE7"/>
<evidence type="ECO:0000313" key="2">
    <source>
        <dbReference type="EMBL" id="CAF9928748.1"/>
    </source>
</evidence>
<sequence>MLYCASSAVGKDSENQRTSNQEHIRRNNDTQPRKCGIKHLATILLVAAFTGSRPGALLGITYRDLDLFVQRDKTTGEVALTLQLKPTRTKSRGTYFVVRQLIQGRPELAFQSFSNKQPAFIIAASQGLVYIVTFALEKLQSLLEVRFATSKEELEFHLFSNLKVLDGSRNTALGLAVKNGHADIVGILLKAEKRLAGPEYLTDGHIKGALGNGKKAIMNMVLDAQPDIAEKLPELIVRAGGPRCKEMWTEMAPRFEKFLQESEILHVAVQERQLDIIDWLVYKFPQMATRKDEEGRIALSYNNDQAQYSRDGLVKENIRRLIVPEIVRLCTPTEMKQLLRVANDTPRQASLDLRVFNQDTHDFEHFIELVKANTRTPSGLNVEPDAAPNIKFETVLRYVHFPDLSQDPMSTSQKRDRQEVPLILSWLRQKGVKVILRLVVPDCRANPLDEDKICACLQDFGVEDLNWRRLDLGIEPIMNLASTLEVLYLYSSGNWAVLSHWVSEGGLEKLEKLRELRVIIDEESMTDSQAIRFEQRTTEQILNLGSRRGWAWHPVVEIDKWSHGIKPAKKVKGVKDTVHPEEKSASSCIGLDAFEIGYTEIQQTRLERATNSSLKPLRKIKIALIDTGVGAMGGLSQLQIKDGISFVHGANGESESPWWIPSNEHGPQMADIICAIDPYCEIYPVKVTDERAVKAPQPISDV</sequence>
<dbReference type="Proteomes" id="UP000664203">
    <property type="component" value="Unassembled WGS sequence"/>
</dbReference>
<reference evidence="2" key="1">
    <citation type="submission" date="2021-03" db="EMBL/GenBank/DDBJ databases">
        <authorList>
            <person name="Tagirdzhanova G."/>
        </authorList>
    </citation>
    <scope>NUCLEOTIDE SEQUENCE</scope>
</reference>
<dbReference type="OrthoDB" id="3565018at2759"/>
<feature type="compositionally biased region" description="Basic and acidic residues" evidence="1">
    <location>
        <begin position="11"/>
        <end position="31"/>
    </location>
</feature>
<keyword evidence="3" id="KW-1185">Reference proteome</keyword>
<organism evidence="2 3">
    <name type="scientific">Alectoria fallacina</name>
    <dbReference type="NCBI Taxonomy" id="1903189"/>
    <lineage>
        <taxon>Eukaryota</taxon>
        <taxon>Fungi</taxon>
        <taxon>Dikarya</taxon>
        <taxon>Ascomycota</taxon>
        <taxon>Pezizomycotina</taxon>
        <taxon>Lecanoromycetes</taxon>
        <taxon>OSLEUM clade</taxon>
        <taxon>Lecanoromycetidae</taxon>
        <taxon>Lecanorales</taxon>
        <taxon>Lecanorineae</taxon>
        <taxon>Parmeliaceae</taxon>
        <taxon>Alectoria</taxon>
    </lineage>
</organism>
<dbReference type="InterPro" id="IPR021842">
    <property type="entry name" value="DUF3435"/>
</dbReference>
<dbReference type="Gene3D" id="1.25.40.20">
    <property type="entry name" value="Ankyrin repeat-containing domain"/>
    <property type="match status" value="1"/>
</dbReference>
<dbReference type="Pfam" id="PF11917">
    <property type="entry name" value="DUF3435"/>
    <property type="match status" value="1"/>
</dbReference>
<name>A0A8H3IRE7_9LECA</name>
<dbReference type="InterPro" id="IPR036770">
    <property type="entry name" value="Ankyrin_rpt-contain_sf"/>
</dbReference>
<dbReference type="InterPro" id="IPR036852">
    <property type="entry name" value="Peptidase_S8/S53_dom_sf"/>
</dbReference>
<comment type="caution">
    <text evidence="2">The sequence shown here is derived from an EMBL/GenBank/DDBJ whole genome shotgun (WGS) entry which is preliminary data.</text>
</comment>
<protein>
    <submittedName>
        <fullName evidence="2">Uncharacterized protein</fullName>
    </submittedName>
</protein>
<dbReference type="GO" id="GO:0004252">
    <property type="term" value="F:serine-type endopeptidase activity"/>
    <property type="evidence" value="ECO:0007669"/>
    <property type="project" value="InterPro"/>
</dbReference>
<accession>A0A8H3IRE7</accession>
<feature type="region of interest" description="Disordered" evidence="1">
    <location>
        <begin position="5"/>
        <end position="31"/>
    </location>
</feature>
<dbReference type="SUPFAM" id="SSF48403">
    <property type="entry name" value="Ankyrin repeat"/>
    <property type="match status" value="1"/>
</dbReference>
<proteinExistence type="predicted"/>
<dbReference type="SUPFAM" id="SSF52743">
    <property type="entry name" value="Subtilisin-like"/>
    <property type="match status" value="1"/>
</dbReference>